<accession>A0AAW9PXF9</accession>
<evidence type="ECO:0000259" key="1">
    <source>
        <dbReference type="Pfam" id="PF05685"/>
    </source>
</evidence>
<dbReference type="CDD" id="cd06260">
    <property type="entry name" value="DUF820-like"/>
    <property type="match status" value="1"/>
</dbReference>
<dbReference type="PANTHER" id="PTHR34107">
    <property type="entry name" value="SLL0198 PROTEIN-RELATED"/>
    <property type="match status" value="1"/>
</dbReference>
<dbReference type="Proteomes" id="UP001333818">
    <property type="component" value="Unassembled WGS sequence"/>
</dbReference>
<keyword evidence="2" id="KW-0540">Nuclease</keyword>
<dbReference type="PANTHER" id="PTHR34107:SF5">
    <property type="entry name" value="SLL1355 PROTEIN"/>
    <property type="match status" value="1"/>
</dbReference>
<dbReference type="AlphaFoldDB" id="A0AAW9PXF9"/>
<dbReference type="InterPro" id="IPR008538">
    <property type="entry name" value="Uma2"/>
</dbReference>
<dbReference type="RefSeq" id="WP_330481685.1">
    <property type="nucleotide sequence ID" value="NZ_JAZBJZ010000002.1"/>
</dbReference>
<gene>
    <name evidence="2" type="ORF">V2H45_00745</name>
</gene>
<organism evidence="2 3">
    <name type="scientific">Tumidithrix elongata BACA0141</name>
    <dbReference type="NCBI Taxonomy" id="2716417"/>
    <lineage>
        <taxon>Bacteria</taxon>
        <taxon>Bacillati</taxon>
        <taxon>Cyanobacteriota</taxon>
        <taxon>Cyanophyceae</taxon>
        <taxon>Pseudanabaenales</taxon>
        <taxon>Pseudanabaenaceae</taxon>
        <taxon>Tumidithrix</taxon>
        <taxon>Tumidithrix elongata</taxon>
    </lineage>
</organism>
<feature type="domain" description="Putative restriction endonuclease" evidence="1">
    <location>
        <begin position="11"/>
        <end position="178"/>
    </location>
</feature>
<name>A0AAW9PXF9_9CYAN</name>
<dbReference type="GO" id="GO:0004519">
    <property type="term" value="F:endonuclease activity"/>
    <property type="evidence" value="ECO:0007669"/>
    <property type="project" value="UniProtKB-KW"/>
</dbReference>
<keyword evidence="3" id="KW-1185">Reference proteome</keyword>
<sequence length="187" mass="21551">MIQTPSRIIPLEDFLRCPETKPASEYIDGQIIQKPMPQGEHSTLQRVLTRDIDNALSPSKIAHAYPELRCTFGGRSLVPDISVFRWEHIPRQPNGRVANRFDLHPDWTIEILSPDQSQTKVTQNILHCLEHGTEMGWMIDSEESCIFTYQPNQTPRFFDRPEIVLPVPAFAKAIELTVKQLFDWLTD</sequence>
<dbReference type="InterPro" id="IPR011335">
    <property type="entry name" value="Restrct_endonuc-II-like"/>
</dbReference>
<keyword evidence="2" id="KW-0378">Hydrolase</keyword>
<dbReference type="Pfam" id="PF05685">
    <property type="entry name" value="Uma2"/>
    <property type="match status" value="1"/>
</dbReference>
<evidence type="ECO:0000313" key="2">
    <source>
        <dbReference type="EMBL" id="MEE3715266.1"/>
    </source>
</evidence>
<evidence type="ECO:0000313" key="3">
    <source>
        <dbReference type="Proteomes" id="UP001333818"/>
    </source>
</evidence>
<protein>
    <submittedName>
        <fullName evidence="2">Uma2 family endonuclease</fullName>
    </submittedName>
</protein>
<reference evidence="2" key="1">
    <citation type="submission" date="2024-01" db="EMBL/GenBank/DDBJ databases">
        <title>Bank of Algae and Cyanobacteria of the Azores (BACA) strain genomes.</title>
        <authorList>
            <person name="Luz R."/>
            <person name="Cordeiro R."/>
            <person name="Fonseca A."/>
            <person name="Goncalves V."/>
        </authorList>
    </citation>
    <scope>NUCLEOTIDE SEQUENCE</scope>
    <source>
        <strain evidence="2">BACA0141</strain>
    </source>
</reference>
<dbReference type="InterPro" id="IPR012296">
    <property type="entry name" value="Nuclease_put_TT1808"/>
</dbReference>
<comment type="caution">
    <text evidence="2">The sequence shown here is derived from an EMBL/GenBank/DDBJ whole genome shotgun (WGS) entry which is preliminary data.</text>
</comment>
<proteinExistence type="predicted"/>
<keyword evidence="2" id="KW-0255">Endonuclease</keyword>
<dbReference type="SUPFAM" id="SSF52980">
    <property type="entry name" value="Restriction endonuclease-like"/>
    <property type="match status" value="1"/>
</dbReference>
<dbReference type="EMBL" id="JAZBJZ010000002">
    <property type="protein sequence ID" value="MEE3715266.1"/>
    <property type="molecule type" value="Genomic_DNA"/>
</dbReference>
<dbReference type="Gene3D" id="3.90.1570.10">
    <property type="entry name" value="tt1808, chain A"/>
    <property type="match status" value="1"/>
</dbReference>